<dbReference type="Gene3D" id="1.25.40.20">
    <property type="entry name" value="Ankyrin repeat-containing domain"/>
    <property type="match status" value="1"/>
</dbReference>
<feature type="signal peptide" evidence="4">
    <location>
        <begin position="1"/>
        <end position="23"/>
    </location>
</feature>
<evidence type="ECO:0000256" key="3">
    <source>
        <dbReference type="PROSITE-ProRule" id="PRU00023"/>
    </source>
</evidence>
<proteinExistence type="predicted"/>
<dbReference type="Proteomes" id="UP000640426">
    <property type="component" value="Unassembled WGS sequence"/>
</dbReference>
<dbReference type="SUPFAM" id="SSF48403">
    <property type="entry name" value="Ankyrin repeat"/>
    <property type="match status" value="1"/>
</dbReference>
<feature type="repeat" description="ANK" evidence="3">
    <location>
        <begin position="96"/>
        <end position="128"/>
    </location>
</feature>
<sequence length="200" mass="21330">MNAKLLMWAAPALFLAIATPVAAQQQSESYKFLQAVKDAKGNDVIAMLDKPGSSIVNARDINSGEGALHIVVKRGDETYLRYLLQKGADANIRDRNGNTPLILAVQGGQRDMIPILAAAKANPNLGNQSGVTPLILAVQGRSIDMVRLLLAAKADPDQADVMAGLSAREYAAQDTRNTAIAKLFDETPKRTRAAVSGPRL</sequence>
<dbReference type="PROSITE" id="PS50297">
    <property type="entry name" value="ANK_REP_REGION"/>
    <property type="match status" value="3"/>
</dbReference>
<evidence type="ECO:0000313" key="6">
    <source>
        <dbReference type="Proteomes" id="UP000640426"/>
    </source>
</evidence>
<dbReference type="PANTHER" id="PTHR24171">
    <property type="entry name" value="ANKYRIN REPEAT DOMAIN-CONTAINING PROTEIN 39-RELATED"/>
    <property type="match status" value="1"/>
</dbReference>
<keyword evidence="2 3" id="KW-0040">ANK repeat</keyword>
<keyword evidence="1" id="KW-0677">Repeat</keyword>
<organism evidence="5 6">
    <name type="scientific">Sphingomonas mollis</name>
    <dbReference type="NCBI Taxonomy" id="2795726"/>
    <lineage>
        <taxon>Bacteria</taxon>
        <taxon>Pseudomonadati</taxon>
        <taxon>Pseudomonadota</taxon>
        <taxon>Alphaproteobacteria</taxon>
        <taxon>Sphingomonadales</taxon>
        <taxon>Sphingomonadaceae</taxon>
        <taxon>Sphingomonas</taxon>
    </lineage>
</organism>
<dbReference type="SMART" id="SM00248">
    <property type="entry name" value="ANK"/>
    <property type="match status" value="3"/>
</dbReference>
<feature type="repeat" description="ANK" evidence="3">
    <location>
        <begin position="129"/>
        <end position="161"/>
    </location>
</feature>
<reference evidence="6" key="1">
    <citation type="submission" date="2020-12" db="EMBL/GenBank/DDBJ databases">
        <title>Hymenobacter sp.</title>
        <authorList>
            <person name="Kim M.K."/>
        </authorList>
    </citation>
    <scope>NUCLEOTIDE SEQUENCE [LARGE SCALE GENOMIC DNA]</scope>
    <source>
        <strain evidence="6">BT553</strain>
    </source>
</reference>
<evidence type="ECO:0000256" key="4">
    <source>
        <dbReference type="SAM" id="SignalP"/>
    </source>
</evidence>
<dbReference type="Pfam" id="PF12796">
    <property type="entry name" value="Ank_2"/>
    <property type="match status" value="1"/>
</dbReference>
<dbReference type="PROSITE" id="PS50088">
    <property type="entry name" value="ANK_REPEAT"/>
    <property type="match status" value="3"/>
</dbReference>
<keyword evidence="4" id="KW-0732">Signal</keyword>
<name>A0ABS0XQV4_9SPHN</name>
<dbReference type="InterPro" id="IPR036770">
    <property type="entry name" value="Ankyrin_rpt-contain_sf"/>
</dbReference>
<keyword evidence="6" id="KW-1185">Reference proteome</keyword>
<evidence type="ECO:0000256" key="2">
    <source>
        <dbReference type="ARBA" id="ARBA00023043"/>
    </source>
</evidence>
<accession>A0ABS0XQV4</accession>
<feature type="chain" id="PRO_5047092791" evidence="4">
    <location>
        <begin position="24"/>
        <end position="200"/>
    </location>
</feature>
<gene>
    <name evidence="5" type="ORF">JAO74_11455</name>
</gene>
<protein>
    <submittedName>
        <fullName evidence="5">Ankyrin repeat domain-containing protein</fullName>
    </submittedName>
</protein>
<comment type="caution">
    <text evidence="5">The sequence shown here is derived from an EMBL/GenBank/DDBJ whole genome shotgun (WGS) entry which is preliminary data.</text>
</comment>
<evidence type="ECO:0000313" key="5">
    <source>
        <dbReference type="EMBL" id="MBJ6122407.1"/>
    </source>
</evidence>
<dbReference type="RefSeq" id="WP_199038054.1">
    <property type="nucleotide sequence ID" value="NZ_JAELXS010000006.1"/>
</dbReference>
<evidence type="ECO:0000256" key="1">
    <source>
        <dbReference type="ARBA" id="ARBA00022737"/>
    </source>
</evidence>
<dbReference type="PANTHER" id="PTHR24171:SF8">
    <property type="entry name" value="BRCA1-ASSOCIATED RING DOMAIN PROTEIN 1"/>
    <property type="match status" value="1"/>
</dbReference>
<dbReference type="InterPro" id="IPR002110">
    <property type="entry name" value="Ankyrin_rpt"/>
</dbReference>
<dbReference type="EMBL" id="JAELXS010000006">
    <property type="protein sequence ID" value="MBJ6122407.1"/>
    <property type="molecule type" value="Genomic_DNA"/>
</dbReference>
<feature type="repeat" description="ANK" evidence="3">
    <location>
        <begin position="63"/>
        <end position="95"/>
    </location>
</feature>